<comment type="caution">
    <text evidence="4">Lacks conserved residue(s) required for the propagation of feature annotation.</text>
</comment>
<dbReference type="GO" id="GO:0016042">
    <property type="term" value="P:lipid catabolic process"/>
    <property type="evidence" value="ECO:0007669"/>
    <property type="project" value="UniProtKB-UniRule"/>
</dbReference>
<sequence length="267" mass="30036">MVRELLAHTIKLCTAGPCVLSIDRGGSRVIISIQILYLMQKHLGPDLLLFIMVDFNIGTSSGGYIVLNINTGKYDIEETKDFFYDGGALNNVLARHFGPTVRMFETPWLIVLGGKVAVMAATIDNGSLFLFTNYNAEMLLRKNHRYRCFERGGKREPFIWKVAQATSAAPLLFPSIMVDSISSFQDGGVWPQNNNPAVLGLLETCCYLVAPFPKQLGFCNAMVDGWATHGYHTFMFLYDDEGSMEGLWSVMNDQMANTMYVLFWYFQ</sequence>
<protein>
    <recommendedName>
        <fullName evidence="5">PNPLA domain-containing protein</fullName>
    </recommendedName>
</protein>
<keyword evidence="7" id="KW-1185">Reference proteome</keyword>
<organism evidence="6 7">
    <name type="scientific">Coccidioides immitis (strain RS)</name>
    <name type="common">Valley fever fungus</name>
    <dbReference type="NCBI Taxonomy" id="246410"/>
    <lineage>
        <taxon>Eukaryota</taxon>
        <taxon>Fungi</taxon>
        <taxon>Dikarya</taxon>
        <taxon>Ascomycota</taxon>
        <taxon>Pezizomycotina</taxon>
        <taxon>Eurotiomycetes</taxon>
        <taxon>Eurotiomycetidae</taxon>
        <taxon>Onygenales</taxon>
        <taxon>Onygenaceae</taxon>
        <taxon>Coccidioides</taxon>
    </lineage>
</organism>
<evidence type="ECO:0000256" key="1">
    <source>
        <dbReference type="ARBA" id="ARBA00022801"/>
    </source>
</evidence>
<feature type="active site" description="Proton acceptor" evidence="4">
    <location>
        <position position="186"/>
    </location>
</feature>
<keyword evidence="3 4" id="KW-0443">Lipid metabolism</keyword>
<evidence type="ECO:0000256" key="4">
    <source>
        <dbReference type="PROSITE-ProRule" id="PRU01161"/>
    </source>
</evidence>
<dbReference type="GO" id="GO:0047499">
    <property type="term" value="F:calcium-independent phospholipase A2 activity"/>
    <property type="evidence" value="ECO:0007669"/>
    <property type="project" value="TreeGrafter"/>
</dbReference>
<dbReference type="EMBL" id="GG704913">
    <property type="protein sequence ID" value="EAS29600.2"/>
    <property type="molecule type" value="Genomic_DNA"/>
</dbReference>
<dbReference type="GeneID" id="4560399"/>
<feature type="short sequence motif" description="DGA/G" evidence="4">
    <location>
        <begin position="186"/>
        <end position="188"/>
    </location>
</feature>
<dbReference type="PROSITE" id="PS51635">
    <property type="entry name" value="PNPLA"/>
    <property type="match status" value="1"/>
</dbReference>
<dbReference type="OrthoDB" id="194358at2759"/>
<dbReference type="STRING" id="246410.A0A0E1RW24"/>
<reference evidence="7" key="1">
    <citation type="journal article" date="2009" name="Genome Res.">
        <title>Comparative genomic analyses of the human fungal pathogens Coccidioides and their relatives.</title>
        <authorList>
            <person name="Sharpton T.J."/>
            <person name="Stajich J.E."/>
            <person name="Rounsley S.D."/>
            <person name="Gardner M.J."/>
            <person name="Wortman J.R."/>
            <person name="Jordar V.S."/>
            <person name="Maiti R."/>
            <person name="Kodira C.D."/>
            <person name="Neafsey D.E."/>
            <person name="Zeng Q."/>
            <person name="Hung C.-Y."/>
            <person name="McMahan C."/>
            <person name="Muszewska A."/>
            <person name="Grynberg M."/>
            <person name="Mandel M.A."/>
            <person name="Kellner E.M."/>
            <person name="Barker B.M."/>
            <person name="Galgiani J.N."/>
            <person name="Orbach M.J."/>
            <person name="Kirkland T.N."/>
            <person name="Cole G.T."/>
            <person name="Henn M.R."/>
            <person name="Birren B.W."/>
            <person name="Taylor J.W."/>
        </authorList>
    </citation>
    <scope>NUCLEOTIDE SEQUENCE [LARGE SCALE GENOMIC DNA]</scope>
    <source>
        <strain evidence="7">RS</strain>
    </source>
</reference>
<proteinExistence type="predicted"/>
<accession>A0A0E1RW24</accession>
<gene>
    <name evidence="6" type="ORF">CIMG_08346</name>
</gene>
<dbReference type="GO" id="GO:0046486">
    <property type="term" value="P:glycerolipid metabolic process"/>
    <property type="evidence" value="ECO:0007669"/>
    <property type="project" value="UniProtKB-ARBA"/>
</dbReference>
<dbReference type="GO" id="GO:0016020">
    <property type="term" value="C:membrane"/>
    <property type="evidence" value="ECO:0007669"/>
    <property type="project" value="TreeGrafter"/>
</dbReference>
<evidence type="ECO:0000313" key="6">
    <source>
        <dbReference type="EMBL" id="EAS29600.2"/>
    </source>
</evidence>
<dbReference type="SUPFAM" id="SSF52151">
    <property type="entry name" value="FabD/lysophospholipase-like"/>
    <property type="match status" value="1"/>
</dbReference>
<evidence type="ECO:0000256" key="3">
    <source>
        <dbReference type="ARBA" id="ARBA00023098"/>
    </source>
</evidence>
<reference evidence="7" key="2">
    <citation type="journal article" date="2010" name="Genome Res.">
        <title>Population genomic sequencing of Coccidioides fungi reveals recent hybridization and transposon control.</title>
        <authorList>
            <person name="Neafsey D.E."/>
            <person name="Barker B.M."/>
            <person name="Sharpton T.J."/>
            <person name="Stajich J.E."/>
            <person name="Park D.J."/>
            <person name="Whiston E."/>
            <person name="Hung C.-Y."/>
            <person name="McMahan C."/>
            <person name="White J."/>
            <person name="Sykes S."/>
            <person name="Heiman D."/>
            <person name="Young S."/>
            <person name="Zeng Q."/>
            <person name="Abouelleil A."/>
            <person name="Aftuck L."/>
            <person name="Bessette D."/>
            <person name="Brown A."/>
            <person name="FitzGerald M."/>
            <person name="Lui A."/>
            <person name="Macdonald J.P."/>
            <person name="Priest M."/>
            <person name="Orbach M.J."/>
            <person name="Galgiani J.N."/>
            <person name="Kirkland T.N."/>
            <person name="Cole G.T."/>
            <person name="Birren B.W."/>
            <person name="Henn M.R."/>
            <person name="Taylor J.W."/>
            <person name="Rounsley S.D."/>
        </authorList>
    </citation>
    <scope>GENOME REANNOTATION</scope>
    <source>
        <strain evidence="7">RS</strain>
    </source>
</reference>
<dbReference type="Gene3D" id="3.40.1090.10">
    <property type="entry name" value="Cytosolic phospholipase A2 catalytic domain"/>
    <property type="match status" value="1"/>
</dbReference>
<name>A0A0E1RW24_COCIM</name>
<dbReference type="GO" id="GO:0019369">
    <property type="term" value="P:arachidonate metabolic process"/>
    <property type="evidence" value="ECO:0007669"/>
    <property type="project" value="TreeGrafter"/>
</dbReference>
<evidence type="ECO:0000313" key="7">
    <source>
        <dbReference type="Proteomes" id="UP000001261"/>
    </source>
</evidence>
<dbReference type="KEGG" id="cim:CIMG_08346"/>
<evidence type="ECO:0000256" key="2">
    <source>
        <dbReference type="ARBA" id="ARBA00022963"/>
    </source>
</evidence>
<dbReference type="VEuPathDB" id="FungiDB:CIMG_08346"/>
<keyword evidence="1 4" id="KW-0378">Hydrolase</keyword>
<dbReference type="Proteomes" id="UP000001261">
    <property type="component" value="Unassembled WGS sequence"/>
</dbReference>
<dbReference type="InParanoid" id="A0A0E1RW24"/>
<dbReference type="AlphaFoldDB" id="A0A0E1RW24"/>
<dbReference type="PANTHER" id="PTHR24185:SF1">
    <property type="entry name" value="CALCIUM-INDEPENDENT PHOSPHOLIPASE A2-GAMMA"/>
    <property type="match status" value="1"/>
</dbReference>
<dbReference type="InterPro" id="IPR002641">
    <property type="entry name" value="PNPLA_dom"/>
</dbReference>
<dbReference type="CDD" id="cd07199">
    <property type="entry name" value="Pat17_PNPLA8_PNPLA9_like"/>
    <property type="match status" value="1"/>
</dbReference>
<feature type="domain" description="PNPLA" evidence="5">
    <location>
        <begin position="20"/>
        <end position="201"/>
    </location>
</feature>
<dbReference type="RefSeq" id="XP_001241183.2">
    <property type="nucleotide sequence ID" value="XM_001241182.2"/>
</dbReference>
<dbReference type="InterPro" id="IPR016035">
    <property type="entry name" value="Acyl_Trfase/lysoPLipase"/>
</dbReference>
<feature type="short sequence motif" description="GXSXG" evidence="4">
    <location>
        <begin position="58"/>
        <end position="62"/>
    </location>
</feature>
<feature type="active site" description="Nucleophile" evidence="4">
    <location>
        <position position="60"/>
    </location>
</feature>
<keyword evidence="2 4" id="KW-0442">Lipid degradation</keyword>
<evidence type="ECO:0000259" key="5">
    <source>
        <dbReference type="PROSITE" id="PS51635"/>
    </source>
</evidence>
<dbReference type="PANTHER" id="PTHR24185">
    <property type="entry name" value="CALCIUM-INDEPENDENT PHOSPHOLIPASE A2-GAMMA"/>
    <property type="match status" value="1"/>
</dbReference>